<dbReference type="AlphaFoldDB" id="A0A7R9LV53"/>
<sequence>MKMCEKIGENEIFSAMNNKTSSLVSKEIEFCQTYERRMTEYMQSVPHIPPTLFELKLRHNAIKSEVVKQF</sequence>
<feature type="non-terminal residue" evidence="1">
    <location>
        <position position="1"/>
    </location>
</feature>
<name>A0A7R9LV53_9ACAR</name>
<reference evidence="1" key="1">
    <citation type="submission" date="2020-11" db="EMBL/GenBank/DDBJ databases">
        <authorList>
            <person name="Tran Van P."/>
        </authorList>
    </citation>
    <scope>NUCLEOTIDE SEQUENCE</scope>
</reference>
<organism evidence="1">
    <name type="scientific">Oppiella nova</name>
    <dbReference type="NCBI Taxonomy" id="334625"/>
    <lineage>
        <taxon>Eukaryota</taxon>
        <taxon>Metazoa</taxon>
        <taxon>Ecdysozoa</taxon>
        <taxon>Arthropoda</taxon>
        <taxon>Chelicerata</taxon>
        <taxon>Arachnida</taxon>
        <taxon>Acari</taxon>
        <taxon>Acariformes</taxon>
        <taxon>Sarcoptiformes</taxon>
        <taxon>Oribatida</taxon>
        <taxon>Brachypylina</taxon>
        <taxon>Oppioidea</taxon>
        <taxon>Oppiidae</taxon>
        <taxon>Oppiella</taxon>
    </lineage>
</organism>
<protein>
    <submittedName>
        <fullName evidence="1">Uncharacterized protein</fullName>
    </submittedName>
</protein>
<dbReference type="Proteomes" id="UP000728032">
    <property type="component" value="Unassembled WGS sequence"/>
</dbReference>
<keyword evidence="2" id="KW-1185">Reference proteome</keyword>
<dbReference type="EMBL" id="OC917910">
    <property type="protein sequence ID" value="CAD7648255.1"/>
    <property type="molecule type" value="Genomic_DNA"/>
</dbReference>
<proteinExistence type="predicted"/>
<gene>
    <name evidence="1" type="ORF">ONB1V03_LOCUS6658</name>
</gene>
<evidence type="ECO:0000313" key="2">
    <source>
        <dbReference type="Proteomes" id="UP000728032"/>
    </source>
</evidence>
<dbReference type="EMBL" id="CAJPVJ010003085">
    <property type="protein sequence ID" value="CAG2167146.1"/>
    <property type="molecule type" value="Genomic_DNA"/>
</dbReference>
<evidence type="ECO:0000313" key="1">
    <source>
        <dbReference type="EMBL" id="CAD7648255.1"/>
    </source>
</evidence>
<accession>A0A7R9LV53</accession>